<dbReference type="PROSITE" id="PS00211">
    <property type="entry name" value="ABC_TRANSPORTER_1"/>
    <property type="match status" value="1"/>
</dbReference>
<dbReference type="InterPro" id="IPR011527">
    <property type="entry name" value="ABC1_TM_dom"/>
</dbReference>
<evidence type="ECO:0000256" key="1">
    <source>
        <dbReference type="ARBA" id="ARBA00004651"/>
    </source>
</evidence>
<evidence type="ECO:0000256" key="12">
    <source>
        <dbReference type="ARBA" id="ARBA00061173"/>
    </source>
</evidence>
<dbReference type="PROSITE" id="PS50990">
    <property type="entry name" value="PEPTIDASE_C39"/>
    <property type="match status" value="1"/>
</dbReference>
<evidence type="ECO:0000259" key="17">
    <source>
        <dbReference type="PROSITE" id="PS50929"/>
    </source>
</evidence>
<keyword evidence="4 15" id="KW-0812">Transmembrane</keyword>
<evidence type="ECO:0000259" key="18">
    <source>
        <dbReference type="PROSITE" id="PS50990"/>
    </source>
</evidence>
<dbReference type="GO" id="GO:0005524">
    <property type="term" value="F:ATP binding"/>
    <property type="evidence" value="ECO:0007669"/>
    <property type="project" value="UniProtKB-KW"/>
</dbReference>
<comment type="similarity">
    <text evidence="12">Belongs to the ABC transporter superfamily. Cyclolysin exporter (TC 3.A.1.109.2) family.</text>
</comment>
<evidence type="ECO:0000256" key="13">
    <source>
        <dbReference type="ARBA" id="ARBA00072252"/>
    </source>
</evidence>
<feature type="domain" description="ABC transporter" evidence="16">
    <location>
        <begin position="491"/>
        <end position="726"/>
    </location>
</feature>
<dbReference type="Gene3D" id="1.20.1560.10">
    <property type="entry name" value="ABC transporter type 1, transmembrane domain"/>
    <property type="match status" value="1"/>
</dbReference>
<feature type="region of interest" description="Disordered" evidence="14">
    <location>
        <begin position="1"/>
        <end position="22"/>
    </location>
</feature>
<feature type="transmembrane region" description="Helical" evidence="15">
    <location>
        <begin position="285"/>
        <end position="309"/>
    </location>
</feature>
<dbReference type="GO" id="GO:0006508">
    <property type="term" value="P:proteolysis"/>
    <property type="evidence" value="ECO:0007669"/>
    <property type="project" value="InterPro"/>
</dbReference>
<evidence type="ECO:0000256" key="15">
    <source>
        <dbReference type="SAM" id="Phobius"/>
    </source>
</evidence>
<keyword evidence="9 15" id="KW-1133">Transmembrane helix</keyword>
<keyword evidence="5" id="KW-0204">Cytolysis</keyword>
<feature type="domain" description="ABC transmembrane type-1" evidence="17">
    <location>
        <begin position="179"/>
        <end position="457"/>
    </location>
</feature>
<dbReference type="SUPFAM" id="SSF52540">
    <property type="entry name" value="P-loop containing nucleoside triphosphate hydrolases"/>
    <property type="match status" value="1"/>
</dbReference>
<dbReference type="InterPro" id="IPR017750">
    <property type="entry name" value="ATPase_T1SS"/>
</dbReference>
<keyword evidence="10 15" id="KW-0472">Membrane</keyword>
<evidence type="ECO:0000256" key="6">
    <source>
        <dbReference type="ARBA" id="ARBA00022741"/>
    </source>
</evidence>
<keyword evidence="3" id="KW-1003">Cell membrane</keyword>
<dbReference type="Gene3D" id="3.40.50.300">
    <property type="entry name" value="P-loop containing nucleotide triphosphate hydrolases"/>
    <property type="match status" value="1"/>
</dbReference>
<evidence type="ECO:0000256" key="11">
    <source>
        <dbReference type="ARBA" id="ARBA00055355"/>
    </source>
</evidence>
<dbReference type="PROSITE" id="PS50929">
    <property type="entry name" value="ABC_TM1F"/>
    <property type="match status" value="1"/>
</dbReference>
<gene>
    <name evidence="19" type="ORF">AFA_18090</name>
</gene>
<dbReference type="RefSeq" id="WP_094198148.1">
    <property type="nucleotide sequence ID" value="NZ_CP021641.1"/>
</dbReference>
<dbReference type="PROSITE" id="PS50893">
    <property type="entry name" value="ABC_TRANSPORTER_2"/>
    <property type="match status" value="1"/>
</dbReference>
<dbReference type="CDD" id="cd02421">
    <property type="entry name" value="Peptidase_C39_likeD"/>
    <property type="match status" value="1"/>
</dbReference>
<dbReference type="InterPro" id="IPR036640">
    <property type="entry name" value="ABC1_TM_sf"/>
</dbReference>
<evidence type="ECO:0000256" key="7">
    <source>
        <dbReference type="ARBA" id="ARBA00022801"/>
    </source>
</evidence>
<dbReference type="AlphaFoldDB" id="A0AB33D5L2"/>
<feature type="domain" description="Peptidase C39" evidence="18">
    <location>
        <begin position="22"/>
        <end position="142"/>
    </location>
</feature>
<dbReference type="NCBIfam" id="TIGR03375">
    <property type="entry name" value="type_I_sec_LssB"/>
    <property type="match status" value="1"/>
</dbReference>
<dbReference type="InterPro" id="IPR005074">
    <property type="entry name" value="Peptidase_C39"/>
</dbReference>
<dbReference type="GO" id="GO:0005886">
    <property type="term" value="C:plasma membrane"/>
    <property type="evidence" value="ECO:0007669"/>
    <property type="project" value="UniProtKB-SubCell"/>
</dbReference>
<keyword evidence="5" id="KW-0354">Hemolysis</keyword>
<feature type="transmembrane region" description="Helical" evidence="15">
    <location>
        <begin position="213"/>
        <end position="237"/>
    </location>
</feature>
<accession>A0AB33D5L2</accession>
<dbReference type="SMART" id="SM00382">
    <property type="entry name" value="AAA"/>
    <property type="match status" value="1"/>
</dbReference>
<evidence type="ECO:0000256" key="4">
    <source>
        <dbReference type="ARBA" id="ARBA00022692"/>
    </source>
</evidence>
<keyword evidence="7" id="KW-0378">Hydrolase</keyword>
<evidence type="ECO:0000256" key="3">
    <source>
        <dbReference type="ARBA" id="ARBA00022475"/>
    </source>
</evidence>
<keyword evidence="6" id="KW-0547">Nucleotide-binding</keyword>
<dbReference type="Proteomes" id="UP000214561">
    <property type="component" value="Chromosome"/>
</dbReference>
<feature type="transmembrane region" description="Helical" evidence="15">
    <location>
        <begin position="396"/>
        <end position="421"/>
    </location>
</feature>
<dbReference type="EMBL" id="CP021641">
    <property type="protein sequence ID" value="ASR91212.1"/>
    <property type="molecule type" value="Genomic_DNA"/>
</dbReference>
<evidence type="ECO:0000256" key="9">
    <source>
        <dbReference type="ARBA" id="ARBA00022989"/>
    </source>
</evidence>
<evidence type="ECO:0000313" key="20">
    <source>
        <dbReference type="Proteomes" id="UP000214561"/>
    </source>
</evidence>
<evidence type="ECO:0000256" key="10">
    <source>
        <dbReference type="ARBA" id="ARBA00023136"/>
    </source>
</evidence>
<evidence type="ECO:0000256" key="14">
    <source>
        <dbReference type="SAM" id="MobiDB-lite"/>
    </source>
</evidence>
<dbReference type="InterPro" id="IPR003439">
    <property type="entry name" value="ABC_transporter-like_ATP-bd"/>
</dbReference>
<evidence type="ECO:0000256" key="2">
    <source>
        <dbReference type="ARBA" id="ARBA00022448"/>
    </source>
</evidence>
<dbReference type="KEGG" id="afq:AFA_18090"/>
<keyword evidence="8" id="KW-0067">ATP-binding</keyword>
<protein>
    <recommendedName>
        <fullName evidence="13">Cyclolysin secretion/processing ATP-binding protein CyaB</fullName>
    </recommendedName>
</protein>
<dbReference type="InterPro" id="IPR003593">
    <property type="entry name" value="AAA+_ATPase"/>
</dbReference>
<dbReference type="PANTHER" id="PTHR43394:SF1">
    <property type="entry name" value="ATP-BINDING CASSETTE SUB-FAMILY B MEMBER 10, MITOCHONDRIAL"/>
    <property type="match status" value="1"/>
</dbReference>
<dbReference type="InterPro" id="IPR027417">
    <property type="entry name" value="P-loop_NTPase"/>
</dbReference>
<keyword evidence="2" id="KW-0813">Transport</keyword>
<evidence type="ECO:0000259" key="16">
    <source>
        <dbReference type="PROSITE" id="PS50893"/>
    </source>
</evidence>
<dbReference type="SUPFAM" id="SSF90123">
    <property type="entry name" value="ABC transporter transmembrane region"/>
    <property type="match status" value="1"/>
</dbReference>
<evidence type="ECO:0000256" key="8">
    <source>
        <dbReference type="ARBA" id="ARBA00022840"/>
    </source>
</evidence>
<name>A0AB33D5L2_ALCFA</name>
<dbReference type="GO" id="GO:0008233">
    <property type="term" value="F:peptidase activity"/>
    <property type="evidence" value="ECO:0007669"/>
    <property type="project" value="InterPro"/>
</dbReference>
<dbReference type="PANTHER" id="PTHR43394">
    <property type="entry name" value="ATP-DEPENDENT PERMEASE MDL1, MITOCHONDRIAL"/>
    <property type="match status" value="1"/>
</dbReference>
<dbReference type="FunFam" id="3.40.50.300:FF:000299">
    <property type="entry name" value="ABC transporter ATP-binding protein/permease"/>
    <property type="match status" value="1"/>
</dbReference>
<dbReference type="Pfam" id="PF00664">
    <property type="entry name" value="ABC_membrane"/>
    <property type="match status" value="1"/>
</dbReference>
<dbReference type="InterPro" id="IPR017871">
    <property type="entry name" value="ABC_transporter-like_CS"/>
</dbReference>
<comment type="subcellular location">
    <subcellularLocation>
        <location evidence="1">Cell membrane</location>
        <topology evidence="1">Multi-pass membrane protein</topology>
    </subcellularLocation>
</comment>
<dbReference type="GO" id="GO:0015421">
    <property type="term" value="F:ABC-type oligopeptide transporter activity"/>
    <property type="evidence" value="ECO:0007669"/>
    <property type="project" value="TreeGrafter"/>
</dbReference>
<evidence type="ECO:0000256" key="5">
    <source>
        <dbReference type="ARBA" id="ARBA00022735"/>
    </source>
</evidence>
<dbReference type="Pfam" id="PF00005">
    <property type="entry name" value="ABC_tran"/>
    <property type="match status" value="1"/>
</dbReference>
<dbReference type="CDD" id="cd03245">
    <property type="entry name" value="ABCC_bacteriocin_exporters"/>
    <property type="match status" value="1"/>
</dbReference>
<feature type="transmembrane region" description="Helical" evidence="15">
    <location>
        <begin position="179"/>
        <end position="201"/>
    </location>
</feature>
<dbReference type="GO" id="GO:0031640">
    <property type="term" value="P:killing of cells of another organism"/>
    <property type="evidence" value="ECO:0007669"/>
    <property type="project" value="UniProtKB-KW"/>
</dbReference>
<organism evidence="19 20">
    <name type="scientific">Alcaligenes faecalis</name>
    <dbReference type="NCBI Taxonomy" id="511"/>
    <lineage>
        <taxon>Bacteria</taxon>
        <taxon>Pseudomonadati</taxon>
        <taxon>Pseudomonadota</taxon>
        <taxon>Betaproteobacteria</taxon>
        <taxon>Burkholderiales</taxon>
        <taxon>Alcaligenaceae</taxon>
        <taxon>Alcaligenes</taxon>
    </lineage>
</organism>
<feature type="compositionally biased region" description="Polar residues" evidence="14">
    <location>
        <begin position="1"/>
        <end position="17"/>
    </location>
</feature>
<evidence type="ECO:0000313" key="19">
    <source>
        <dbReference type="EMBL" id="ASR91212.1"/>
    </source>
</evidence>
<dbReference type="InterPro" id="IPR039421">
    <property type="entry name" value="Type_1_exporter"/>
</dbReference>
<dbReference type="CDD" id="cd18587">
    <property type="entry name" value="ABC_6TM_LapB_like"/>
    <property type="match status" value="1"/>
</dbReference>
<reference evidence="19 20" key="1">
    <citation type="submission" date="2017-05" db="EMBL/GenBank/DDBJ databases">
        <authorList>
            <person name="Qiu J.G."/>
            <person name="He J."/>
        </authorList>
    </citation>
    <scope>NUCLEOTIDE SEQUENCE [LARGE SCALE GENOMIC DNA]</scope>
    <source>
        <strain evidence="19 20">JQ135</strain>
    </source>
</reference>
<dbReference type="GO" id="GO:0016887">
    <property type="term" value="F:ATP hydrolysis activity"/>
    <property type="evidence" value="ECO:0007669"/>
    <property type="project" value="InterPro"/>
</dbReference>
<feature type="transmembrane region" description="Helical" evidence="15">
    <location>
        <begin position="315"/>
        <end position="332"/>
    </location>
</feature>
<proteinExistence type="inferred from homology"/>
<sequence length="729" mass="79759">MTTNHSSENPTPQSETFSIPPHLTHDDPLLNCLVEITRIHGNPCTAQHLSTGLPLQKGRLTPALLSRAAARGHCTSRIWRRSFAELNPNLLPAILLLNDSRACVLLGFEDDRALVHFPESGSPSEIDLEQLQELYSGLLAVVQPDFRVEVRATEGITPLKGKHWFWATVSQNWKLYRDALGAAFLINVFALAIPLYTMNVYDRVVPNNAIETLWVLSIGIGLVLVLNLLLTSVRAYVVDAASKRVDIQLSARIMERVLDLRMENRPPSVGSFAANLRSFESVRDFIASASLTTLVDLPFVVLFLAVLAWISPWMLIPPVVAIIIILAVSWFAQARMERLTKQTFQAAAQRNAGLVESLAGLETLKVLNAQSNAQRAWEQSTEYLARQGARIKMTSAVTVSTVQMLTQVVTICVIIIGVYLIQDAQLSMGGIIASSMIAGRCLAPFGQVAGLMMQYQNARTSLDSIGTYMELPVEHPDDRNFVPRPYLEGAIEFRGVSFAYPGATQNVINQLSFSLKAGEKVAIIGRIGSGKTTLSKLILGLYKPTSGTIVLDGIDNQQIDPADVRRSMGYVSQDPMLFYGTLKHNLTMGSPYVTDDQMLAAAKLAGVDDFARRHPDGYDMMIGERGDSLSGGQRQAVAVARALMGNPSILLLDEPSSNMDNQSESALRNSLRTECEGKTVVLVTHRTALLDLVDRLIVMDMGRIVADGPKEQVITALRSGQIGKARSAT</sequence>
<dbReference type="Gene3D" id="3.90.70.10">
    <property type="entry name" value="Cysteine proteinases"/>
    <property type="match status" value="1"/>
</dbReference>
<comment type="function">
    <text evidence="11">Involved in the export of calmodulin-sensitive adenylate cyclase-hemolysin (cyclolysin).</text>
</comment>